<dbReference type="Proteomes" id="UP001198034">
    <property type="component" value="Unassembled WGS sequence"/>
</dbReference>
<comment type="subunit">
    <text evidence="6">The basal body constitutes a major portion of the flagellar organelle and consists of a number of rings mounted on a central rod.</text>
</comment>
<dbReference type="InterPro" id="IPR006300">
    <property type="entry name" value="FlgB"/>
</dbReference>
<keyword evidence="8" id="KW-0969">Cilium</keyword>
<dbReference type="PROSITE" id="PS00588">
    <property type="entry name" value="FLAGELLA_BB_ROD"/>
    <property type="match status" value="1"/>
</dbReference>
<dbReference type="NCBIfam" id="TIGR01396">
    <property type="entry name" value="FlgB"/>
    <property type="match status" value="1"/>
</dbReference>
<comment type="subcellular location">
    <subcellularLocation>
        <location evidence="1 6">Bacterial flagellum basal body</location>
    </subcellularLocation>
</comment>
<evidence type="ECO:0000256" key="2">
    <source>
        <dbReference type="ARBA" id="ARBA00009677"/>
    </source>
</evidence>
<comment type="similarity">
    <text evidence="2 6">Belongs to the flagella basal body rod proteins family.</text>
</comment>
<gene>
    <name evidence="8" type="primary">flgB</name>
    <name evidence="8" type="ORF">LG219_05560</name>
</gene>
<keyword evidence="9" id="KW-1185">Reference proteome</keyword>
<comment type="function">
    <text evidence="5 6">Structural component of flagellum, the bacterial motility apparatus. Part of the rod structure of flagellar basal body.</text>
</comment>
<comment type="caution">
    <text evidence="8">The sequence shown here is derived from an EMBL/GenBank/DDBJ whole genome shotgun (WGS) entry which is preliminary data.</text>
</comment>
<evidence type="ECO:0000313" key="9">
    <source>
        <dbReference type="Proteomes" id="UP001198034"/>
    </source>
</evidence>
<protein>
    <recommendedName>
        <fullName evidence="3 6">Flagellar basal body rod protein FlgB</fullName>
    </recommendedName>
</protein>
<evidence type="ECO:0000256" key="4">
    <source>
        <dbReference type="ARBA" id="ARBA00023143"/>
    </source>
</evidence>
<keyword evidence="8" id="KW-0966">Cell projection</keyword>
<dbReference type="Pfam" id="PF00460">
    <property type="entry name" value="Flg_bb_rod"/>
    <property type="match status" value="1"/>
</dbReference>
<dbReference type="InterPro" id="IPR019776">
    <property type="entry name" value="Flagellar_basal_body_rod_CS"/>
</dbReference>
<dbReference type="PANTHER" id="PTHR30435:SF12">
    <property type="entry name" value="FLAGELLAR BASAL BODY ROD PROTEIN FLGB"/>
    <property type="match status" value="1"/>
</dbReference>
<evidence type="ECO:0000256" key="3">
    <source>
        <dbReference type="ARBA" id="ARBA00014376"/>
    </source>
</evidence>
<sequence>MLMIIRTSWSVDMLGRLDDYFRSQETALKLRSYRQEILGSNIANADTPNYKARDINFKAAFDAARAPSAPTPLQTSNSRHLQPSQTVDLFAPERLYRNEQQPSIDGNTVDMNTEMKEFTDNAIRYQAAVTFLTRRIESMKTALTGQ</sequence>
<proteinExistence type="inferred from homology"/>
<dbReference type="PANTHER" id="PTHR30435">
    <property type="entry name" value="FLAGELLAR PROTEIN"/>
    <property type="match status" value="1"/>
</dbReference>
<evidence type="ECO:0000259" key="7">
    <source>
        <dbReference type="Pfam" id="PF00460"/>
    </source>
</evidence>
<reference evidence="8 9" key="1">
    <citation type="submission" date="2021-10" db="EMBL/GenBank/DDBJ databases">
        <authorList>
            <person name="Chen M."/>
        </authorList>
    </citation>
    <scope>NUCLEOTIDE SEQUENCE [LARGE SCALE GENOMIC DNA]</scope>
    <source>
        <strain evidence="8 9">H3-26</strain>
    </source>
</reference>
<accession>A0ABS8BJ58</accession>
<evidence type="ECO:0000256" key="1">
    <source>
        <dbReference type="ARBA" id="ARBA00004117"/>
    </source>
</evidence>
<evidence type="ECO:0000256" key="5">
    <source>
        <dbReference type="ARBA" id="ARBA00024934"/>
    </source>
</evidence>
<keyword evidence="4 6" id="KW-0975">Bacterial flagellum</keyword>
<name>A0ABS8BJ58_9NEIS</name>
<dbReference type="InterPro" id="IPR001444">
    <property type="entry name" value="Flag_bb_rod_N"/>
</dbReference>
<dbReference type="PIRSF" id="PIRSF002889">
    <property type="entry name" value="Rod_FlgB"/>
    <property type="match status" value="1"/>
</dbReference>
<keyword evidence="8" id="KW-0282">Flagellum</keyword>
<evidence type="ECO:0000256" key="6">
    <source>
        <dbReference type="PIRNR" id="PIRNR002889"/>
    </source>
</evidence>
<organism evidence="8 9">
    <name type="scientific">Deefgea salmonis</name>
    <dbReference type="NCBI Taxonomy" id="2875502"/>
    <lineage>
        <taxon>Bacteria</taxon>
        <taxon>Pseudomonadati</taxon>
        <taxon>Pseudomonadota</taxon>
        <taxon>Betaproteobacteria</taxon>
        <taxon>Neisseriales</taxon>
        <taxon>Chitinibacteraceae</taxon>
        <taxon>Deefgea</taxon>
    </lineage>
</organism>
<feature type="domain" description="Flagellar basal body rod protein N-terminal" evidence="7">
    <location>
        <begin position="22"/>
        <end position="51"/>
    </location>
</feature>
<dbReference type="RefSeq" id="WP_226763543.1">
    <property type="nucleotide sequence ID" value="NZ_JAJAWG010000002.1"/>
</dbReference>
<dbReference type="EMBL" id="JAJAWG010000002">
    <property type="protein sequence ID" value="MCB5195755.1"/>
    <property type="molecule type" value="Genomic_DNA"/>
</dbReference>
<evidence type="ECO:0000313" key="8">
    <source>
        <dbReference type="EMBL" id="MCB5195755.1"/>
    </source>
</evidence>